<name>A0A815MH67_9BILA</name>
<dbReference type="Proteomes" id="UP000681967">
    <property type="component" value="Unassembled WGS sequence"/>
</dbReference>
<dbReference type="Proteomes" id="UP000663855">
    <property type="component" value="Unassembled WGS sequence"/>
</dbReference>
<comment type="caution">
    <text evidence="1">The sequence shown here is derived from an EMBL/GenBank/DDBJ whole genome shotgun (WGS) entry which is preliminary data.</text>
</comment>
<dbReference type="EMBL" id="CAJNOV010010789">
    <property type="protein sequence ID" value="CAF1420578.1"/>
    <property type="molecule type" value="Genomic_DNA"/>
</dbReference>
<organism evidence="1 3">
    <name type="scientific">Rotaria magnacalcarata</name>
    <dbReference type="NCBI Taxonomy" id="392030"/>
    <lineage>
        <taxon>Eukaryota</taxon>
        <taxon>Metazoa</taxon>
        <taxon>Spiralia</taxon>
        <taxon>Gnathifera</taxon>
        <taxon>Rotifera</taxon>
        <taxon>Eurotatoria</taxon>
        <taxon>Bdelloidea</taxon>
        <taxon>Philodinida</taxon>
        <taxon>Philodinidae</taxon>
        <taxon>Rotaria</taxon>
    </lineage>
</organism>
<evidence type="ECO:0000313" key="1">
    <source>
        <dbReference type="EMBL" id="CAF1420578.1"/>
    </source>
</evidence>
<sequence length="154" mass="18030">MKRSLGFFGDFAYHNHPDNYEINIPNKWNWFLMQSKQLFIRMQDPMHICTKLRNRLLSKTTTIVFSDQLINIQPLYYVIDNFCKLDHGLVQSDVNPKDRQNYGSCEKITNDKVLKLLETIPNSLVISIYLQLSTVNNSTSDTALFDLIRLKINN</sequence>
<dbReference type="AlphaFoldDB" id="A0A815MH67"/>
<proteinExistence type="predicted"/>
<dbReference type="EMBL" id="CAJOBH010247693">
    <property type="protein sequence ID" value="CAF5130036.1"/>
    <property type="molecule type" value="Genomic_DNA"/>
</dbReference>
<evidence type="ECO:0000313" key="3">
    <source>
        <dbReference type="Proteomes" id="UP000663855"/>
    </source>
</evidence>
<reference evidence="1" key="1">
    <citation type="submission" date="2021-02" db="EMBL/GenBank/DDBJ databases">
        <authorList>
            <person name="Nowell W R."/>
        </authorList>
    </citation>
    <scope>NUCLEOTIDE SEQUENCE</scope>
</reference>
<accession>A0A815MH67</accession>
<gene>
    <name evidence="2" type="ORF">BYL167_LOCUS68356</name>
    <name evidence="1" type="ORF">CJN711_LOCUS22971</name>
</gene>
<protein>
    <submittedName>
        <fullName evidence="1">Uncharacterized protein</fullName>
    </submittedName>
</protein>
<evidence type="ECO:0000313" key="2">
    <source>
        <dbReference type="EMBL" id="CAF5130036.1"/>
    </source>
</evidence>